<protein>
    <recommendedName>
        <fullName evidence="6">Solute carrier family 40 member</fullName>
    </recommendedName>
</protein>
<keyword evidence="5 6" id="KW-0472">Membrane</keyword>
<evidence type="ECO:0000256" key="6">
    <source>
        <dbReference type="RuleBase" id="RU365065"/>
    </source>
</evidence>
<keyword evidence="3 6" id="KW-0812">Transmembrane</keyword>
<keyword evidence="4 6" id="KW-1133">Transmembrane helix</keyword>
<evidence type="ECO:0000256" key="4">
    <source>
        <dbReference type="ARBA" id="ARBA00022989"/>
    </source>
</evidence>
<keyword evidence="2 6" id="KW-0813">Transport</keyword>
<name>A0A2P2L8Y0_RHIMU</name>
<evidence type="ECO:0000256" key="5">
    <source>
        <dbReference type="ARBA" id="ARBA00023136"/>
    </source>
</evidence>
<evidence type="ECO:0000256" key="1">
    <source>
        <dbReference type="ARBA" id="ARBA00004141"/>
    </source>
</evidence>
<comment type="caution">
    <text evidence="6">Lacks conserved residue(s) required for the propagation of feature annotation.</text>
</comment>
<comment type="subcellular location">
    <subcellularLocation>
        <location evidence="1 6">Membrane</location>
        <topology evidence="1 6">Multi-pass membrane protein</topology>
    </subcellularLocation>
</comment>
<feature type="transmembrane region" description="Helical" evidence="6">
    <location>
        <begin position="53"/>
        <end position="75"/>
    </location>
</feature>
<reference evidence="7" key="1">
    <citation type="submission" date="2018-02" db="EMBL/GenBank/DDBJ databases">
        <title>Rhizophora mucronata_Transcriptome.</title>
        <authorList>
            <person name="Meera S.P."/>
            <person name="Sreeshan A."/>
            <person name="Augustine A."/>
        </authorList>
    </citation>
    <scope>NUCLEOTIDE SEQUENCE</scope>
    <source>
        <tissue evidence="7">Leaf</tissue>
    </source>
</reference>
<comment type="function">
    <text evidence="6">May be involved in iron transport and iron homeostasis.</text>
</comment>
<evidence type="ECO:0000256" key="2">
    <source>
        <dbReference type="ARBA" id="ARBA00022448"/>
    </source>
</evidence>
<dbReference type="EMBL" id="GGEC01033952">
    <property type="protein sequence ID" value="MBX14436.1"/>
    <property type="molecule type" value="Transcribed_RNA"/>
</dbReference>
<comment type="similarity">
    <text evidence="6">Belongs to the ferroportin (FP) (TC 2.A.100) family. SLC40A subfamily.</text>
</comment>
<feature type="transmembrane region" description="Helical" evidence="6">
    <location>
        <begin position="21"/>
        <end position="41"/>
    </location>
</feature>
<organism evidence="7">
    <name type="scientific">Rhizophora mucronata</name>
    <name type="common">Asiatic mangrove</name>
    <dbReference type="NCBI Taxonomy" id="61149"/>
    <lineage>
        <taxon>Eukaryota</taxon>
        <taxon>Viridiplantae</taxon>
        <taxon>Streptophyta</taxon>
        <taxon>Embryophyta</taxon>
        <taxon>Tracheophyta</taxon>
        <taxon>Spermatophyta</taxon>
        <taxon>Magnoliopsida</taxon>
        <taxon>eudicotyledons</taxon>
        <taxon>Gunneridae</taxon>
        <taxon>Pentapetalae</taxon>
        <taxon>rosids</taxon>
        <taxon>fabids</taxon>
        <taxon>Malpighiales</taxon>
        <taxon>Rhizophoraceae</taxon>
        <taxon>Rhizophora</taxon>
    </lineage>
</organism>
<dbReference type="InterPro" id="IPR009716">
    <property type="entry name" value="Ferroportin-1"/>
</dbReference>
<dbReference type="GO" id="GO:0005381">
    <property type="term" value="F:iron ion transmembrane transporter activity"/>
    <property type="evidence" value="ECO:0007669"/>
    <property type="project" value="UniProtKB-UniRule"/>
</dbReference>
<dbReference type="AlphaFoldDB" id="A0A2P2L8Y0"/>
<proteinExistence type="inferred from homology"/>
<accession>A0A2P2L8Y0</accession>
<keyword evidence="6" id="KW-0406">Ion transport</keyword>
<dbReference type="Pfam" id="PF06963">
    <property type="entry name" value="FPN1"/>
    <property type="match status" value="1"/>
</dbReference>
<dbReference type="GO" id="GO:0016020">
    <property type="term" value="C:membrane"/>
    <property type="evidence" value="ECO:0007669"/>
    <property type="project" value="UniProtKB-SubCell"/>
</dbReference>
<sequence>MGVAATFLSTALIRQLGILKAGAAGLIFQASLLSVALAVYLSRSLSQQSPLLFFLGLIVRITVVVLISVHAIMLIHRMFQL</sequence>
<evidence type="ECO:0000256" key="3">
    <source>
        <dbReference type="ARBA" id="ARBA00022692"/>
    </source>
</evidence>
<evidence type="ECO:0000313" key="7">
    <source>
        <dbReference type="EMBL" id="MBX14436.1"/>
    </source>
</evidence>